<accession>A0A9Q0LC68</accession>
<keyword evidence="5" id="KW-1185">Reference proteome</keyword>
<dbReference type="SUPFAM" id="SSF52218">
    <property type="entry name" value="Flavoproteins"/>
    <property type="match status" value="1"/>
</dbReference>
<dbReference type="EMBL" id="JAPDFW010000098">
    <property type="protein sequence ID" value="KAJ5070192.1"/>
    <property type="molecule type" value="Genomic_DNA"/>
</dbReference>
<feature type="domain" description="NADPH-dependent FMN reductase-like" evidence="3">
    <location>
        <begin position="10"/>
        <end position="163"/>
    </location>
</feature>
<dbReference type="InterPro" id="IPR051796">
    <property type="entry name" value="ISF_SsuE-like"/>
</dbReference>
<evidence type="ECO:0000313" key="5">
    <source>
        <dbReference type="Proteomes" id="UP001149090"/>
    </source>
</evidence>
<protein>
    <submittedName>
        <fullName evidence="4">Flavodoxin family protein</fullName>
    </submittedName>
</protein>
<dbReference type="AlphaFoldDB" id="A0A9Q0LC68"/>
<keyword evidence="1" id="KW-0285">Flavoprotein</keyword>
<sequence>MSDLIKKPLKVFAVNGSPRYRGNTHWMIETMFDVFKDKNIKTESIQIGKKMIQGCLDCRSCYKTEKCAIEDDCINECYQKIKESDGVIIASPVYIAGPSGQIRTFIDRVGHLASMNRDKKRHSPFYHKVGASIAVNRRGGAAGTFSQLNYLFLAHSFIIPGSTYWNLTVGYNKGDSKEDKEGKFNIIDVAEEMSCLYFFD</sequence>
<dbReference type="OrthoDB" id="10259461at2759"/>
<evidence type="ECO:0000256" key="2">
    <source>
        <dbReference type="ARBA" id="ARBA00022643"/>
    </source>
</evidence>
<dbReference type="PANTHER" id="PTHR43278:SF4">
    <property type="entry name" value="NAD(P)H-DEPENDENT FMN-CONTAINING OXIDOREDUCTASE YWQN-RELATED"/>
    <property type="match status" value="1"/>
</dbReference>
<dbReference type="InterPro" id="IPR005025">
    <property type="entry name" value="FMN_Rdtase-like_dom"/>
</dbReference>
<evidence type="ECO:0000313" key="4">
    <source>
        <dbReference type="EMBL" id="KAJ5070192.1"/>
    </source>
</evidence>
<name>A0A9Q0LC68_ANAIG</name>
<gene>
    <name evidence="4" type="ORF">M0811_11221</name>
</gene>
<organism evidence="4 5">
    <name type="scientific">Anaeramoeba ignava</name>
    <name type="common">Anaerobic marine amoeba</name>
    <dbReference type="NCBI Taxonomy" id="1746090"/>
    <lineage>
        <taxon>Eukaryota</taxon>
        <taxon>Metamonada</taxon>
        <taxon>Anaeramoebidae</taxon>
        <taxon>Anaeramoeba</taxon>
    </lineage>
</organism>
<dbReference type="InterPro" id="IPR029039">
    <property type="entry name" value="Flavoprotein-like_sf"/>
</dbReference>
<dbReference type="OMA" id="TARGDMM"/>
<proteinExistence type="predicted"/>
<reference evidence="4" key="1">
    <citation type="submission" date="2022-10" db="EMBL/GenBank/DDBJ databases">
        <title>Novel sulphate-reducing endosymbionts in the free-living metamonad Anaeramoeba.</title>
        <authorList>
            <person name="Jerlstrom-Hultqvist J."/>
            <person name="Cepicka I."/>
            <person name="Gallot-Lavallee L."/>
            <person name="Salas-Leiva D."/>
            <person name="Curtis B.A."/>
            <person name="Zahonova K."/>
            <person name="Pipaliya S."/>
            <person name="Dacks J."/>
            <person name="Roger A.J."/>
        </authorList>
    </citation>
    <scope>NUCLEOTIDE SEQUENCE</scope>
    <source>
        <strain evidence="4">BMAN</strain>
    </source>
</reference>
<dbReference type="Pfam" id="PF03358">
    <property type="entry name" value="FMN_red"/>
    <property type="match status" value="1"/>
</dbReference>
<evidence type="ECO:0000256" key="1">
    <source>
        <dbReference type="ARBA" id="ARBA00022630"/>
    </source>
</evidence>
<comment type="caution">
    <text evidence="4">The sequence shown here is derived from an EMBL/GenBank/DDBJ whole genome shotgun (WGS) entry which is preliminary data.</text>
</comment>
<dbReference type="GO" id="GO:0016491">
    <property type="term" value="F:oxidoreductase activity"/>
    <property type="evidence" value="ECO:0007669"/>
    <property type="project" value="InterPro"/>
</dbReference>
<dbReference type="PANTHER" id="PTHR43278">
    <property type="entry name" value="NAD(P)H-DEPENDENT FMN-CONTAINING OXIDOREDUCTASE YWQN-RELATED"/>
    <property type="match status" value="1"/>
</dbReference>
<dbReference type="Gene3D" id="3.40.50.360">
    <property type="match status" value="1"/>
</dbReference>
<dbReference type="Proteomes" id="UP001149090">
    <property type="component" value="Unassembled WGS sequence"/>
</dbReference>
<keyword evidence="2" id="KW-0288">FMN</keyword>
<evidence type="ECO:0000259" key="3">
    <source>
        <dbReference type="Pfam" id="PF03358"/>
    </source>
</evidence>